<evidence type="ECO:0000256" key="2">
    <source>
        <dbReference type="ARBA" id="ARBA00012150"/>
    </source>
</evidence>
<dbReference type="Pfam" id="PF00708">
    <property type="entry name" value="Acylphosphatase"/>
    <property type="match status" value="1"/>
</dbReference>
<dbReference type="PANTHER" id="PTHR47268">
    <property type="entry name" value="ACYLPHOSPHATASE"/>
    <property type="match status" value="1"/>
</dbReference>
<keyword evidence="8" id="KW-1185">Reference proteome</keyword>
<dbReference type="RefSeq" id="WP_021317800.1">
    <property type="nucleotide sequence ID" value="NZ_AUWY01000072.1"/>
</dbReference>
<dbReference type="STRING" id="1346791.M529_09880"/>
<dbReference type="PRINTS" id="PR00112">
    <property type="entry name" value="ACYLPHPHTASE"/>
</dbReference>
<accession>T0IU31</accession>
<keyword evidence="4" id="KW-0378">Hydrolase</keyword>
<protein>
    <recommendedName>
        <fullName evidence="2 4">acylphosphatase</fullName>
        <ecNumber evidence="2 4">3.6.1.7</ecNumber>
    </recommendedName>
</protein>
<dbReference type="PATRIC" id="fig|1346791.3.peg.1899"/>
<evidence type="ECO:0000256" key="5">
    <source>
        <dbReference type="RuleBase" id="RU004168"/>
    </source>
</evidence>
<dbReference type="EC" id="3.6.1.7" evidence="2 4"/>
<gene>
    <name evidence="7" type="ORF">M529_09880</name>
</gene>
<dbReference type="PANTHER" id="PTHR47268:SF4">
    <property type="entry name" value="ACYLPHOSPHATASE"/>
    <property type="match status" value="1"/>
</dbReference>
<feature type="active site" evidence="4">
    <location>
        <position position="37"/>
    </location>
</feature>
<dbReference type="Gene3D" id="3.30.70.100">
    <property type="match status" value="1"/>
</dbReference>
<dbReference type="eggNOG" id="COG1254">
    <property type="taxonomic scope" value="Bacteria"/>
</dbReference>
<evidence type="ECO:0000256" key="4">
    <source>
        <dbReference type="PROSITE-ProRule" id="PRU00520"/>
    </source>
</evidence>
<dbReference type="EMBL" id="AUWY01000072">
    <property type="protein sequence ID" value="EQB32360.1"/>
    <property type="molecule type" value="Genomic_DNA"/>
</dbReference>
<proteinExistence type="inferred from homology"/>
<dbReference type="InterPro" id="IPR036046">
    <property type="entry name" value="Acylphosphatase-like_dom_sf"/>
</dbReference>
<dbReference type="PROSITE" id="PS00151">
    <property type="entry name" value="ACYLPHOSPHATASE_2"/>
    <property type="match status" value="1"/>
</dbReference>
<evidence type="ECO:0000256" key="1">
    <source>
        <dbReference type="ARBA" id="ARBA00005614"/>
    </source>
</evidence>
<name>T0IU31_9SPHN</name>
<dbReference type="Proteomes" id="UP000015523">
    <property type="component" value="Unassembled WGS sequence"/>
</dbReference>
<reference evidence="7 8" key="1">
    <citation type="journal article" date="2013" name="Genome Announc.">
        <title>Draft Genome Sequence of Sphingobium ummariense Strain RL-3, a Hexachlorocyclohexane-Degrading Bacterium.</title>
        <authorList>
            <person name="Kohli P."/>
            <person name="Dua A."/>
            <person name="Sangwan N."/>
            <person name="Oldach P."/>
            <person name="Khurana J.P."/>
            <person name="Lal R."/>
        </authorList>
    </citation>
    <scope>NUCLEOTIDE SEQUENCE [LARGE SCALE GENOMIC DNA]</scope>
    <source>
        <strain evidence="7 8">RL-3</strain>
    </source>
</reference>
<feature type="domain" description="Acylphosphatase-like" evidence="6">
    <location>
        <begin position="4"/>
        <end position="90"/>
    </location>
</feature>
<dbReference type="AlphaFoldDB" id="T0IU31"/>
<organism evidence="7 8">
    <name type="scientific">Sphingobium ummariense RL-3</name>
    <dbReference type="NCBI Taxonomy" id="1346791"/>
    <lineage>
        <taxon>Bacteria</taxon>
        <taxon>Pseudomonadati</taxon>
        <taxon>Pseudomonadota</taxon>
        <taxon>Alphaproteobacteria</taxon>
        <taxon>Sphingomonadales</taxon>
        <taxon>Sphingomonadaceae</taxon>
        <taxon>Sphingobium</taxon>
    </lineage>
</organism>
<dbReference type="PROSITE" id="PS51160">
    <property type="entry name" value="ACYLPHOSPHATASE_3"/>
    <property type="match status" value="1"/>
</dbReference>
<comment type="caution">
    <text evidence="7">The sequence shown here is derived from an EMBL/GenBank/DDBJ whole genome shotgun (WGS) entry which is preliminary data.</text>
</comment>
<dbReference type="InterPro" id="IPR001792">
    <property type="entry name" value="Acylphosphatase-like_dom"/>
</dbReference>
<dbReference type="InterPro" id="IPR017968">
    <property type="entry name" value="Acylphosphatase_CS"/>
</dbReference>
<comment type="catalytic activity">
    <reaction evidence="3 4">
        <text>an acyl phosphate + H2O = a carboxylate + phosphate + H(+)</text>
        <dbReference type="Rhea" id="RHEA:14965"/>
        <dbReference type="ChEBI" id="CHEBI:15377"/>
        <dbReference type="ChEBI" id="CHEBI:15378"/>
        <dbReference type="ChEBI" id="CHEBI:29067"/>
        <dbReference type="ChEBI" id="CHEBI:43474"/>
        <dbReference type="ChEBI" id="CHEBI:59918"/>
        <dbReference type="EC" id="3.6.1.7"/>
    </reaction>
</comment>
<dbReference type="InterPro" id="IPR020456">
    <property type="entry name" value="Acylphosphatase"/>
</dbReference>
<sequence length="92" mass="10272">MAAARHLFIHGRVQGVFYRKWAMQTARQLGLTGWVRNRTEGSVEAWIEGDPAAQDAFVARARRGPPAASVESIDVTEEAARHYPIFEQHPTA</sequence>
<evidence type="ECO:0000313" key="8">
    <source>
        <dbReference type="Proteomes" id="UP000015523"/>
    </source>
</evidence>
<feature type="active site" evidence="4">
    <location>
        <position position="19"/>
    </location>
</feature>
<comment type="similarity">
    <text evidence="1 5">Belongs to the acylphosphatase family.</text>
</comment>
<evidence type="ECO:0000259" key="6">
    <source>
        <dbReference type="PROSITE" id="PS51160"/>
    </source>
</evidence>
<dbReference type="SUPFAM" id="SSF54975">
    <property type="entry name" value="Acylphosphatase/BLUF domain-like"/>
    <property type="match status" value="1"/>
</dbReference>
<evidence type="ECO:0000256" key="3">
    <source>
        <dbReference type="ARBA" id="ARBA00047645"/>
    </source>
</evidence>
<dbReference type="GO" id="GO:0003998">
    <property type="term" value="F:acylphosphatase activity"/>
    <property type="evidence" value="ECO:0007669"/>
    <property type="project" value="UniProtKB-EC"/>
</dbReference>
<evidence type="ECO:0000313" key="7">
    <source>
        <dbReference type="EMBL" id="EQB32360.1"/>
    </source>
</evidence>